<dbReference type="Pfam" id="PF00646">
    <property type="entry name" value="F-box"/>
    <property type="match status" value="1"/>
</dbReference>
<gene>
    <name evidence="3" type="ORF">CASFOL_038380</name>
</gene>
<dbReference type="PANTHER" id="PTHR35546:SF134">
    <property type="entry name" value="F-BOX ASSOCIATED DOMAIN-CONTAINING PROTEIN"/>
    <property type="match status" value="1"/>
</dbReference>
<dbReference type="Pfam" id="PF08268">
    <property type="entry name" value="FBA_3"/>
    <property type="match status" value="1"/>
</dbReference>
<evidence type="ECO:0000259" key="2">
    <source>
        <dbReference type="Pfam" id="PF08268"/>
    </source>
</evidence>
<sequence>MAKLFELFNEEDEAEKPSSAQIVASIGDLLIKIIQPLPLKPIFQLTLVSKYWNSLISDLNLFLSSNIRPAVGLIFEVLEKSDYPNSTYAYSYIISLDKSTISRPIQKMTSIRDTWYRHCKILHSCNGLVLCVSNPAENLSRRYYVCNPTIKKYIILPKVVVDHNRLSIHGMYLVFDPSKSPHNYKVVCLLRSFGDWLHFFDVYSSETGTWRKGSELFKADKNFDFGNGVYWNGAIHWVNIVTKPRKSVYFSLDCDQTLKVFPNPPLQDTDYDKSCYYFGESYDHLHFVDSHRKLSEIIVYEMKRDYSEWFVKYKVNVAEIKRNYLEWDYSEWFMKHKVKFPEIHRDYEYFCKYIAYAQIYTVVRVKNDEDSFLVIKVGRTIVRYNFKQKTCETLCNLESALGDRWVHWGSARSFQNIESICPV</sequence>
<evidence type="ECO:0000313" key="3">
    <source>
        <dbReference type="EMBL" id="KAL3618059.1"/>
    </source>
</evidence>
<dbReference type="InterPro" id="IPR055290">
    <property type="entry name" value="At3g26010-like"/>
</dbReference>
<dbReference type="Proteomes" id="UP001632038">
    <property type="component" value="Unassembled WGS sequence"/>
</dbReference>
<proteinExistence type="predicted"/>
<evidence type="ECO:0000313" key="4">
    <source>
        <dbReference type="Proteomes" id="UP001632038"/>
    </source>
</evidence>
<feature type="domain" description="F-box" evidence="1">
    <location>
        <begin position="28"/>
        <end position="62"/>
    </location>
</feature>
<evidence type="ECO:0008006" key="5">
    <source>
        <dbReference type="Google" id="ProtNLM"/>
    </source>
</evidence>
<organism evidence="3 4">
    <name type="scientific">Castilleja foliolosa</name>
    <dbReference type="NCBI Taxonomy" id="1961234"/>
    <lineage>
        <taxon>Eukaryota</taxon>
        <taxon>Viridiplantae</taxon>
        <taxon>Streptophyta</taxon>
        <taxon>Embryophyta</taxon>
        <taxon>Tracheophyta</taxon>
        <taxon>Spermatophyta</taxon>
        <taxon>Magnoliopsida</taxon>
        <taxon>eudicotyledons</taxon>
        <taxon>Gunneridae</taxon>
        <taxon>Pentapetalae</taxon>
        <taxon>asterids</taxon>
        <taxon>lamiids</taxon>
        <taxon>Lamiales</taxon>
        <taxon>Orobanchaceae</taxon>
        <taxon>Pedicularideae</taxon>
        <taxon>Castillejinae</taxon>
        <taxon>Castilleja</taxon>
    </lineage>
</organism>
<comment type="caution">
    <text evidence="3">The sequence shown here is derived from an EMBL/GenBank/DDBJ whole genome shotgun (WGS) entry which is preliminary data.</text>
</comment>
<dbReference type="PANTHER" id="PTHR35546">
    <property type="entry name" value="F-BOX PROTEIN INTERACTION DOMAIN PROTEIN-RELATED"/>
    <property type="match status" value="1"/>
</dbReference>
<accession>A0ABD3BLB3</accession>
<evidence type="ECO:0000259" key="1">
    <source>
        <dbReference type="Pfam" id="PF00646"/>
    </source>
</evidence>
<dbReference type="EMBL" id="JAVIJP010000081">
    <property type="protein sequence ID" value="KAL3618059.1"/>
    <property type="molecule type" value="Genomic_DNA"/>
</dbReference>
<name>A0ABD3BLB3_9LAMI</name>
<dbReference type="InterPro" id="IPR013187">
    <property type="entry name" value="F-box-assoc_dom_typ3"/>
</dbReference>
<keyword evidence="4" id="KW-1185">Reference proteome</keyword>
<feature type="domain" description="F-box associated beta-propeller type 3" evidence="2">
    <location>
        <begin position="108"/>
        <end position="248"/>
    </location>
</feature>
<reference evidence="4" key="1">
    <citation type="journal article" date="2024" name="IScience">
        <title>Strigolactones Initiate the Formation of Haustorium-like Structures in Castilleja.</title>
        <authorList>
            <person name="Buerger M."/>
            <person name="Peterson D."/>
            <person name="Chory J."/>
        </authorList>
    </citation>
    <scope>NUCLEOTIDE SEQUENCE [LARGE SCALE GENOMIC DNA]</scope>
</reference>
<dbReference type="AlphaFoldDB" id="A0ABD3BLB3"/>
<protein>
    <recommendedName>
        <fullName evidence="5">F-box domain-containing protein</fullName>
    </recommendedName>
</protein>
<dbReference type="InterPro" id="IPR001810">
    <property type="entry name" value="F-box_dom"/>
</dbReference>